<evidence type="ECO:0000256" key="5">
    <source>
        <dbReference type="ARBA" id="ARBA00023274"/>
    </source>
</evidence>
<dbReference type="RefSeq" id="WP_124972227.1">
    <property type="nucleotide sequence ID" value="NZ_RQVS01000008.1"/>
</dbReference>
<comment type="similarity">
    <text evidence="1 7">Belongs to the bacterial ribosomal protein bL9 family.</text>
</comment>
<feature type="domain" description="Ribosomal protein L9" evidence="8">
    <location>
        <begin position="14"/>
        <end position="41"/>
    </location>
</feature>
<keyword evidence="10" id="KW-1185">Reference proteome</keyword>
<dbReference type="NCBIfam" id="TIGR00158">
    <property type="entry name" value="L9"/>
    <property type="match status" value="1"/>
</dbReference>
<accession>A0A3P3VYM6</accession>
<gene>
    <name evidence="7" type="primary">rplI</name>
    <name evidence="9" type="ORF">EG850_07765</name>
</gene>
<keyword evidence="4 7" id="KW-0689">Ribosomal protein</keyword>
<dbReference type="Pfam" id="PF01281">
    <property type="entry name" value="Ribosomal_L9_N"/>
    <property type="match status" value="1"/>
</dbReference>
<evidence type="ECO:0000256" key="6">
    <source>
        <dbReference type="ARBA" id="ARBA00035292"/>
    </source>
</evidence>
<dbReference type="GO" id="GO:0005840">
    <property type="term" value="C:ribosome"/>
    <property type="evidence" value="ECO:0007669"/>
    <property type="project" value="UniProtKB-KW"/>
</dbReference>
<dbReference type="GO" id="GO:0006412">
    <property type="term" value="P:translation"/>
    <property type="evidence" value="ECO:0007669"/>
    <property type="project" value="UniProtKB-UniRule"/>
</dbReference>
<dbReference type="InterPro" id="IPR000244">
    <property type="entry name" value="Ribosomal_bL9"/>
</dbReference>
<dbReference type="GO" id="GO:1990904">
    <property type="term" value="C:ribonucleoprotein complex"/>
    <property type="evidence" value="ECO:0007669"/>
    <property type="project" value="UniProtKB-KW"/>
</dbReference>
<dbReference type="PROSITE" id="PS00651">
    <property type="entry name" value="RIBOSOMAL_L9"/>
    <property type="match status" value="1"/>
</dbReference>
<keyword evidence="3 7" id="KW-0694">RNA-binding</keyword>
<dbReference type="InterPro" id="IPR036791">
    <property type="entry name" value="Ribosomal_bL9_C_sf"/>
</dbReference>
<reference evidence="9 10" key="1">
    <citation type="submission" date="2018-11" db="EMBL/GenBank/DDBJ databases">
        <title>YIM 102482-1 draft genome.</title>
        <authorList>
            <person name="Li G."/>
            <person name="Jiang Y."/>
        </authorList>
    </citation>
    <scope>NUCLEOTIDE SEQUENCE [LARGE SCALE GENOMIC DNA]</scope>
    <source>
        <strain evidence="9 10">YIM 102482-1</strain>
    </source>
</reference>
<comment type="function">
    <text evidence="7">Binds to the 23S rRNA.</text>
</comment>
<keyword evidence="5 7" id="KW-0687">Ribonucleoprotein</keyword>
<dbReference type="Proteomes" id="UP000274391">
    <property type="component" value="Unassembled WGS sequence"/>
</dbReference>
<keyword evidence="2 7" id="KW-0699">rRNA-binding</keyword>
<evidence type="ECO:0000313" key="9">
    <source>
        <dbReference type="EMBL" id="RRJ86539.1"/>
    </source>
</evidence>
<evidence type="ECO:0000256" key="3">
    <source>
        <dbReference type="ARBA" id="ARBA00022884"/>
    </source>
</evidence>
<evidence type="ECO:0000256" key="1">
    <source>
        <dbReference type="ARBA" id="ARBA00010605"/>
    </source>
</evidence>
<dbReference type="InterPro" id="IPR020070">
    <property type="entry name" value="Ribosomal_bL9_N"/>
</dbReference>
<dbReference type="PANTHER" id="PTHR21368">
    <property type="entry name" value="50S RIBOSOMAL PROTEIN L9"/>
    <property type="match status" value="1"/>
</dbReference>
<dbReference type="HAMAP" id="MF_00503">
    <property type="entry name" value="Ribosomal_bL9"/>
    <property type="match status" value="1"/>
</dbReference>
<dbReference type="EMBL" id="RQVS01000008">
    <property type="protein sequence ID" value="RRJ86539.1"/>
    <property type="molecule type" value="Genomic_DNA"/>
</dbReference>
<evidence type="ECO:0000256" key="2">
    <source>
        <dbReference type="ARBA" id="ARBA00022730"/>
    </source>
</evidence>
<proteinExistence type="inferred from homology"/>
<dbReference type="AlphaFoldDB" id="A0A3P3VYM6"/>
<dbReference type="Pfam" id="PF03948">
    <property type="entry name" value="Ribosomal_L9_C"/>
    <property type="match status" value="1"/>
</dbReference>
<evidence type="ECO:0000256" key="7">
    <source>
        <dbReference type="HAMAP-Rule" id="MF_00503"/>
    </source>
</evidence>
<dbReference type="GO" id="GO:0019843">
    <property type="term" value="F:rRNA binding"/>
    <property type="evidence" value="ECO:0007669"/>
    <property type="project" value="UniProtKB-UniRule"/>
</dbReference>
<dbReference type="InterPro" id="IPR020069">
    <property type="entry name" value="Ribosomal_bL9_C"/>
</dbReference>
<evidence type="ECO:0000259" key="8">
    <source>
        <dbReference type="PROSITE" id="PS00651"/>
    </source>
</evidence>
<dbReference type="OrthoDB" id="9788336at2"/>
<organism evidence="9 10">
    <name type="scientific">Gulosibacter macacae</name>
    <dbReference type="NCBI Taxonomy" id="2488791"/>
    <lineage>
        <taxon>Bacteria</taxon>
        <taxon>Bacillati</taxon>
        <taxon>Actinomycetota</taxon>
        <taxon>Actinomycetes</taxon>
        <taxon>Micrococcales</taxon>
        <taxon>Microbacteriaceae</taxon>
        <taxon>Gulosibacter</taxon>
    </lineage>
</organism>
<evidence type="ECO:0000256" key="4">
    <source>
        <dbReference type="ARBA" id="ARBA00022980"/>
    </source>
</evidence>
<dbReference type="Gene3D" id="3.10.430.100">
    <property type="entry name" value="Ribosomal protein L9, C-terminal domain"/>
    <property type="match status" value="1"/>
</dbReference>
<dbReference type="InterPro" id="IPR020594">
    <property type="entry name" value="Ribosomal_bL9_bac/chp"/>
</dbReference>
<evidence type="ECO:0000313" key="10">
    <source>
        <dbReference type="Proteomes" id="UP000274391"/>
    </source>
</evidence>
<name>A0A3P3VYM6_9MICO</name>
<dbReference type="GO" id="GO:0003735">
    <property type="term" value="F:structural constituent of ribosome"/>
    <property type="evidence" value="ECO:0007669"/>
    <property type="project" value="InterPro"/>
</dbReference>
<dbReference type="FunFam" id="3.40.5.10:FF:000003">
    <property type="entry name" value="50S ribosomal protein L9"/>
    <property type="match status" value="1"/>
</dbReference>
<dbReference type="Gene3D" id="3.40.5.10">
    <property type="entry name" value="Ribosomal protein L9, N-terminal domain"/>
    <property type="match status" value="1"/>
</dbReference>
<protein>
    <recommendedName>
        <fullName evidence="6 7">Large ribosomal subunit protein bL9</fullName>
    </recommendedName>
</protein>
<dbReference type="InterPro" id="IPR009027">
    <property type="entry name" value="Ribosomal_bL9/RNase_H1_N"/>
</dbReference>
<dbReference type="SUPFAM" id="SSF55658">
    <property type="entry name" value="L9 N-domain-like"/>
    <property type="match status" value="1"/>
</dbReference>
<dbReference type="InterPro" id="IPR036935">
    <property type="entry name" value="Ribosomal_bL9_N_sf"/>
</dbReference>
<comment type="caution">
    <text evidence="9">The sequence shown here is derived from an EMBL/GenBank/DDBJ whole genome shotgun (WGS) entry which is preliminary data.</text>
</comment>
<dbReference type="SUPFAM" id="SSF55653">
    <property type="entry name" value="Ribosomal protein L9 C-domain"/>
    <property type="match status" value="1"/>
</dbReference>
<sequence>MAKVILTHEVSGLGSAGDVIEVKNGFARNYLVPQGYAVHWTKGGEKQVEQIRSAREARELKTAEEVAALKQQLENALIKVAVKAGADGRLFGSVRAADIADAVKAQGIGEIDKRKVEFSAPVKSVGNHEATVRLNADVVATLKLQVIAAR</sequence>